<dbReference type="Gene3D" id="3.40.50.720">
    <property type="entry name" value="NAD(P)-binding Rossmann-like Domain"/>
    <property type="match status" value="1"/>
</dbReference>
<evidence type="ECO:0000259" key="6">
    <source>
        <dbReference type="Pfam" id="PF02866"/>
    </source>
</evidence>
<dbReference type="PRINTS" id="PR00086">
    <property type="entry name" value="LLDHDRGNASE"/>
</dbReference>
<dbReference type="SUPFAM" id="SSF56327">
    <property type="entry name" value="LDH C-terminal domain-like"/>
    <property type="match status" value="1"/>
</dbReference>
<reference evidence="7 8" key="1">
    <citation type="submission" date="2016-10" db="EMBL/GenBank/DDBJ databases">
        <authorList>
            <person name="de Groot N.N."/>
        </authorList>
    </citation>
    <scope>NUCLEOTIDE SEQUENCE [LARGE SCALE GENOMIC DNA]</scope>
    <source>
        <strain evidence="7 8">DSM 16859</strain>
    </source>
</reference>
<evidence type="ECO:0000256" key="3">
    <source>
        <dbReference type="PIRSR" id="PIRSR000102-3"/>
    </source>
</evidence>
<feature type="domain" description="Lactate/malate dehydrogenase C-terminal" evidence="6">
    <location>
        <begin position="154"/>
        <end position="319"/>
    </location>
</feature>
<feature type="binding site" evidence="3">
    <location>
        <position position="35"/>
    </location>
    <ligand>
        <name>NAD(+)</name>
        <dbReference type="ChEBI" id="CHEBI:57540"/>
    </ligand>
</feature>
<dbReference type="Proteomes" id="UP000198815">
    <property type="component" value="Unassembled WGS sequence"/>
</dbReference>
<feature type="binding site" evidence="3">
    <location>
        <begin position="10"/>
        <end position="15"/>
    </location>
    <ligand>
        <name>NAD(+)</name>
        <dbReference type="ChEBI" id="CHEBI:57540"/>
    </ligand>
</feature>
<name>A0A1H9Q3C4_9ACTN</name>
<feature type="domain" description="Lactate/malate dehydrogenase N-terminal" evidence="5">
    <location>
        <begin position="5"/>
        <end position="151"/>
    </location>
</feature>
<dbReference type="InterPro" id="IPR015955">
    <property type="entry name" value="Lactate_DH/Glyco_Ohase_4_C"/>
</dbReference>
<feature type="binding site" evidence="3">
    <location>
        <position position="104"/>
    </location>
    <ligand>
        <name>NAD(+)</name>
        <dbReference type="ChEBI" id="CHEBI:57540"/>
    </ligand>
</feature>
<accession>A0A1H9Q3C4</accession>
<dbReference type="InterPro" id="IPR001236">
    <property type="entry name" value="Lactate/malate_DH_N"/>
</dbReference>
<gene>
    <name evidence="7" type="ORF">SAMN05443377_10290</name>
</gene>
<keyword evidence="3" id="KW-0520">NAD</keyword>
<dbReference type="GO" id="GO:0006089">
    <property type="term" value="P:lactate metabolic process"/>
    <property type="evidence" value="ECO:0007669"/>
    <property type="project" value="TreeGrafter"/>
</dbReference>
<dbReference type="InterPro" id="IPR022383">
    <property type="entry name" value="Lactate/malate_DH_C"/>
</dbReference>
<evidence type="ECO:0000259" key="5">
    <source>
        <dbReference type="Pfam" id="PF00056"/>
    </source>
</evidence>
<dbReference type="EMBL" id="FOGZ01000002">
    <property type="protein sequence ID" value="SER54595.1"/>
    <property type="molecule type" value="Genomic_DNA"/>
</dbReference>
<dbReference type="InterPro" id="IPR001557">
    <property type="entry name" value="L-lactate/malate_DH"/>
</dbReference>
<keyword evidence="8" id="KW-1185">Reference proteome</keyword>
<dbReference type="PANTHER" id="PTHR43128">
    <property type="entry name" value="L-2-HYDROXYCARBOXYLATE DEHYDROGENASE (NAD(P)(+))"/>
    <property type="match status" value="1"/>
</dbReference>
<dbReference type="OrthoDB" id="9802969at2"/>
<dbReference type="InterPro" id="IPR036291">
    <property type="entry name" value="NAD(P)-bd_dom_sf"/>
</dbReference>
<dbReference type="AlphaFoldDB" id="A0A1H9Q3C4"/>
<evidence type="ECO:0000313" key="8">
    <source>
        <dbReference type="Proteomes" id="UP000198815"/>
    </source>
</evidence>
<dbReference type="Pfam" id="PF02866">
    <property type="entry name" value="Ldh_1_C"/>
    <property type="match status" value="1"/>
</dbReference>
<feature type="active site" description="Proton acceptor" evidence="2">
    <location>
        <position position="184"/>
    </location>
</feature>
<dbReference type="PIRSF" id="PIRSF000102">
    <property type="entry name" value="Lac_mal_DH"/>
    <property type="match status" value="1"/>
</dbReference>
<evidence type="ECO:0000256" key="1">
    <source>
        <dbReference type="ARBA" id="ARBA00006054"/>
    </source>
</evidence>
<evidence type="ECO:0000256" key="2">
    <source>
        <dbReference type="PIRSR" id="PIRSR000102-1"/>
    </source>
</evidence>
<dbReference type="Gene3D" id="3.90.110.10">
    <property type="entry name" value="Lactate dehydrogenase/glycoside hydrolase, family 4, C-terminal"/>
    <property type="match status" value="1"/>
</dbReference>
<keyword evidence="4" id="KW-0560">Oxidoreductase</keyword>
<dbReference type="PANTHER" id="PTHR43128:SF31">
    <property type="entry name" value="L-LACTATE DEHYDROGENASE"/>
    <property type="match status" value="1"/>
</dbReference>
<comment type="similarity">
    <text evidence="1">Belongs to the LDH/MDH superfamily. LDH family.</text>
</comment>
<evidence type="ECO:0000313" key="7">
    <source>
        <dbReference type="EMBL" id="SER54595.1"/>
    </source>
</evidence>
<protein>
    <submittedName>
        <fullName evidence="7">L-lactate dehydrogenase</fullName>
    </submittedName>
</protein>
<sequence length="324" mass="34633">MKSYKLVVTGAGHVGSYVLANAVRMGMFCEIAVIDTLPGRAHGEALDQLQATGLPSLSAVNVHAGTPDDYRDADIVICSAGPSVIPDPHDPSAEPDRTLLTEANSTVIRQVMGDIAAQTHDAVVILITNPLDTVVYIAENEFGYPAGRVLGTGTMLDSARLRQIVAGWCQVGPSSVQGYMMGEHGHSAFPVLSRLSVAGVRWPELPRYYPSCHALDPEQVRRQVVKSAYDVFNAKGWTNAGVAESAVLLARSVLLDERVVFPVCSTLRGEYGHDGDVALSMPSLIGRGGVEARLPVALDEWENEHLEQTIAAIQATMADAHTGR</sequence>
<dbReference type="STRING" id="64702.SAMN05443377_10290"/>
<dbReference type="RefSeq" id="WP_091967028.1">
    <property type="nucleotide sequence ID" value="NZ_FOGZ01000002.1"/>
</dbReference>
<feature type="binding site" evidence="3">
    <location>
        <begin position="127"/>
        <end position="129"/>
    </location>
    <ligand>
        <name>NAD(+)</name>
        <dbReference type="ChEBI" id="CHEBI:57540"/>
    </ligand>
</feature>
<proteinExistence type="inferred from homology"/>
<dbReference type="SUPFAM" id="SSF51735">
    <property type="entry name" value="NAD(P)-binding Rossmann-fold domains"/>
    <property type="match status" value="1"/>
</dbReference>
<dbReference type="Pfam" id="PF00056">
    <property type="entry name" value="Ldh_1_N"/>
    <property type="match status" value="1"/>
</dbReference>
<evidence type="ECO:0000256" key="4">
    <source>
        <dbReference type="RuleBase" id="RU003369"/>
    </source>
</evidence>
<dbReference type="GO" id="GO:0004459">
    <property type="term" value="F:L-lactate dehydrogenase (NAD+) activity"/>
    <property type="evidence" value="ECO:0007669"/>
    <property type="project" value="TreeGrafter"/>
</dbReference>
<organism evidence="7 8">
    <name type="scientific">Propionibacterium cyclohexanicum</name>
    <dbReference type="NCBI Taxonomy" id="64702"/>
    <lineage>
        <taxon>Bacteria</taxon>
        <taxon>Bacillati</taxon>
        <taxon>Actinomycetota</taxon>
        <taxon>Actinomycetes</taxon>
        <taxon>Propionibacteriales</taxon>
        <taxon>Propionibacteriaceae</taxon>
        <taxon>Propionibacterium</taxon>
    </lineage>
</organism>